<proteinExistence type="predicted"/>
<accession>A0ABD5YXF8</accession>
<dbReference type="Pfam" id="PF13455">
    <property type="entry name" value="MUG113"/>
    <property type="match status" value="1"/>
</dbReference>
<dbReference type="RefSeq" id="WP_264556774.1">
    <property type="nucleotide sequence ID" value="NZ_CP109982.1"/>
</dbReference>
<evidence type="ECO:0000259" key="1">
    <source>
        <dbReference type="SMART" id="SM00974"/>
    </source>
</evidence>
<name>A0ABD5YXF8_9EURY</name>
<evidence type="ECO:0000313" key="2">
    <source>
        <dbReference type="EMBL" id="MFC7193062.1"/>
    </source>
</evidence>
<sequence>MTLDARKVYLMDSGSVTKIGYATDPDARLSSAQSGNPQPLRLVGVIETDHALRLEEKLHRLLSDYRCEMGGGTEWFDLPPDIYEVLAETSYLSVYTLELLLRSEGHESEPENPLLLLDSVSITPSHTRKAQRELIRSAREQKDRLDAPQRITHHTSCVFCNTEGPSGKALVPPDAHVTERVIIEDMCRECAEDFIEEYMDW</sequence>
<dbReference type="InterPro" id="IPR018306">
    <property type="entry name" value="Phage_T5_Orf172_DNA-bd"/>
</dbReference>
<evidence type="ECO:0000313" key="3">
    <source>
        <dbReference type="Proteomes" id="UP001596417"/>
    </source>
</evidence>
<dbReference type="Proteomes" id="UP001596417">
    <property type="component" value="Unassembled WGS sequence"/>
</dbReference>
<feature type="domain" description="Bacteriophage T5 Orf172 DNA-binding" evidence="1">
    <location>
        <begin position="11"/>
        <end position="89"/>
    </location>
</feature>
<gene>
    <name evidence="2" type="ORF">ACFQL7_27005</name>
</gene>
<protein>
    <submittedName>
        <fullName evidence="2">GIY-YIG nuclease family protein</fullName>
    </submittedName>
</protein>
<organism evidence="2 3">
    <name type="scientific">Halocatena marina</name>
    <dbReference type="NCBI Taxonomy" id="2934937"/>
    <lineage>
        <taxon>Archaea</taxon>
        <taxon>Methanobacteriati</taxon>
        <taxon>Methanobacteriota</taxon>
        <taxon>Stenosarchaea group</taxon>
        <taxon>Halobacteria</taxon>
        <taxon>Halobacteriales</taxon>
        <taxon>Natronomonadaceae</taxon>
        <taxon>Halocatena</taxon>
    </lineage>
</organism>
<comment type="caution">
    <text evidence="2">The sequence shown here is derived from an EMBL/GenBank/DDBJ whole genome shotgun (WGS) entry which is preliminary data.</text>
</comment>
<reference evidence="2 3" key="1">
    <citation type="journal article" date="2019" name="Int. J. Syst. Evol. Microbiol.">
        <title>The Global Catalogue of Microorganisms (GCM) 10K type strain sequencing project: providing services to taxonomists for standard genome sequencing and annotation.</title>
        <authorList>
            <consortium name="The Broad Institute Genomics Platform"/>
            <consortium name="The Broad Institute Genome Sequencing Center for Infectious Disease"/>
            <person name="Wu L."/>
            <person name="Ma J."/>
        </authorList>
    </citation>
    <scope>NUCLEOTIDE SEQUENCE [LARGE SCALE GENOMIC DNA]</scope>
    <source>
        <strain evidence="2 3">RDMS1</strain>
    </source>
</reference>
<dbReference type="EMBL" id="JBHTAX010000006">
    <property type="protein sequence ID" value="MFC7193062.1"/>
    <property type="molecule type" value="Genomic_DNA"/>
</dbReference>
<keyword evidence="3" id="KW-1185">Reference proteome</keyword>
<dbReference type="AlphaFoldDB" id="A0ABD5YXF8"/>
<dbReference type="SMART" id="SM00974">
    <property type="entry name" value="T5orf172"/>
    <property type="match status" value="1"/>
</dbReference>
<dbReference type="GeneID" id="76202690"/>